<dbReference type="EMBL" id="CP095045">
    <property type="protein sequence ID" value="UOQ56710.1"/>
    <property type="molecule type" value="Genomic_DNA"/>
</dbReference>
<organism evidence="5 6">
    <name type="scientific">Leucobacter allii</name>
    <dbReference type="NCBI Taxonomy" id="2932247"/>
    <lineage>
        <taxon>Bacteria</taxon>
        <taxon>Bacillati</taxon>
        <taxon>Actinomycetota</taxon>
        <taxon>Actinomycetes</taxon>
        <taxon>Micrococcales</taxon>
        <taxon>Microbacteriaceae</taxon>
        <taxon>Leucobacter</taxon>
    </lineage>
</organism>
<dbReference type="RefSeq" id="WP_244690732.1">
    <property type="nucleotide sequence ID" value="NZ_CP095044.1"/>
</dbReference>
<accession>A0ABY4FJ50</accession>
<keyword evidence="3" id="KW-0804">Transcription</keyword>
<name>A0ABY4FJ50_9MICO</name>
<evidence type="ECO:0000259" key="4">
    <source>
        <dbReference type="PROSITE" id="PS50949"/>
    </source>
</evidence>
<dbReference type="SMART" id="SM00895">
    <property type="entry name" value="FCD"/>
    <property type="match status" value="1"/>
</dbReference>
<dbReference type="PANTHER" id="PTHR43537">
    <property type="entry name" value="TRANSCRIPTIONAL REGULATOR, GNTR FAMILY"/>
    <property type="match status" value="1"/>
</dbReference>
<keyword evidence="2" id="KW-0238">DNA-binding</keyword>
<gene>
    <name evidence="5" type="ORF">MUN78_13680</name>
</gene>
<evidence type="ECO:0000256" key="3">
    <source>
        <dbReference type="ARBA" id="ARBA00023163"/>
    </source>
</evidence>
<dbReference type="Pfam" id="PF07729">
    <property type="entry name" value="FCD"/>
    <property type="match status" value="1"/>
</dbReference>
<dbReference type="SUPFAM" id="SSF46785">
    <property type="entry name" value="Winged helix' DNA-binding domain"/>
    <property type="match status" value="1"/>
</dbReference>
<proteinExistence type="predicted"/>
<dbReference type="PROSITE" id="PS50949">
    <property type="entry name" value="HTH_GNTR"/>
    <property type="match status" value="1"/>
</dbReference>
<dbReference type="InterPro" id="IPR036390">
    <property type="entry name" value="WH_DNA-bd_sf"/>
</dbReference>
<keyword evidence="1" id="KW-0805">Transcription regulation</keyword>
<sequence>MTSMSSLDQLSVTPPRSRAEQLADTLLDHIRARGLGPGDRLGTLDEIRAEVGFARTTVSEAVRLLRERGALEIRPGRGGGLFIAAETPVVRMRHTLLTAQGSVVSVRDAIELREALEAPIALSVAAVCSDTDIEVLRDAAEAMARTGADFEEFIRLNWHLHELIAGLSPNAMMSAVYTSCLGYLGRSAPSYGDDDAVSDYIADRAAAHLELVEAIGSRDAARIAAAVAAHNHGTAGEADATGAR</sequence>
<dbReference type="Proteomes" id="UP000831786">
    <property type="component" value="Chromosome"/>
</dbReference>
<reference evidence="5 6" key="1">
    <citation type="submission" date="2022-04" db="EMBL/GenBank/DDBJ databases">
        <title>Leucobacter sp. isolated from rhizosphere of garlic.</title>
        <authorList>
            <person name="Won M."/>
            <person name="Lee C.-M."/>
            <person name="Woen H.-Y."/>
            <person name="Kwon S.-W."/>
        </authorList>
    </citation>
    <scope>NUCLEOTIDE SEQUENCE [LARGE SCALE GENOMIC DNA]</scope>
    <source>
        <strain evidence="5 6">H21R-40</strain>
    </source>
</reference>
<dbReference type="InterPro" id="IPR011711">
    <property type="entry name" value="GntR_C"/>
</dbReference>
<dbReference type="InterPro" id="IPR036388">
    <property type="entry name" value="WH-like_DNA-bd_sf"/>
</dbReference>
<dbReference type="InterPro" id="IPR008920">
    <property type="entry name" value="TF_FadR/GntR_C"/>
</dbReference>
<dbReference type="SUPFAM" id="SSF48008">
    <property type="entry name" value="GntR ligand-binding domain-like"/>
    <property type="match status" value="1"/>
</dbReference>
<dbReference type="PANTHER" id="PTHR43537:SF5">
    <property type="entry name" value="UXU OPERON TRANSCRIPTIONAL REGULATOR"/>
    <property type="match status" value="1"/>
</dbReference>
<dbReference type="Gene3D" id="1.10.10.10">
    <property type="entry name" value="Winged helix-like DNA-binding domain superfamily/Winged helix DNA-binding domain"/>
    <property type="match status" value="1"/>
</dbReference>
<keyword evidence="6" id="KW-1185">Reference proteome</keyword>
<dbReference type="Gene3D" id="1.20.120.530">
    <property type="entry name" value="GntR ligand-binding domain-like"/>
    <property type="match status" value="1"/>
</dbReference>
<evidence type="ECO:0000256" key="2">
    <source>
        <dbReference type="ARBA" id="ARBA00023125"/>
    </source>
</evidence>
<dbReference type="InterPro" id="IPR000524">
    <property type="entry name" value="Tscrpt_reg_HTH_GntR"/>
</dbReference>
<dbReference type="Pfam" id="PF00392">
    <property type="entry name" value="GntR"/>
    <property type="match status" value="1"/>
</dbReference>
<protein>
    <submittedName>
        <fullName evidence="5">FCD domain-containing protein</fullName>
    </submittedName>
</protein>
<evidence type="ECO:0000313" key="5">
    <source>
        <dbReference type="EMBL" id="UOQ56710.1"/>
    </source>
</evidence>
<evidence type="ECO:0000313" key="6">
    <source>
        <dbReference type="Proteomes" id="UP000831786"/>
    </source>
</evidence>
<dbReference type="SMART" id="SM00345">
    <property type="entry name" value="HTH_GNTR"/>
    <property type="match status" value="1"/>
</dbReference>
<evidence type="ECO:0000256" key="1">
    <source>
        <dbReference type="ARBA" id="ARBA00023015"/>
    </source>
</evidence>
<dbReference type="CDD" id="cd07377">
    <property type="entry name" value="WHTH_GntR"/>
    <property type="match status" value="1"/>
</dbReference>
<feature type="domain" description="HTH gntR-type" evidence="4">
    <location>
        <begin position="16"/>
        <end position="86"/>
    </location>
</feature>